<dbReference type="InterPro" id="IPR031330">
    <property type="entry name" value="Gly_Hdrlase_35_cat"/>
</dbReference>
<dbReference type="Pfam" id="PF01301">
    <property type="entry name" value="Glyco_hydro_35"/>
    <property type="match status" value="1"/>
</dbReference>
<gene>
    <name evidence="12" type="ORF">BDV36DRAFT_290696</name>
</gene>
<dbReference type="Proteomes" id="UP000325395">
    <property type="component" value="Unassembled WGS sequence"/>
</dbReference>
<proteinExistence type="inferred from homology"/>
<evidence type="ECO:0000313" key="12">
    <source>
        <dbReference type="EMBL" id="KAE8423224.1"/>
    </source>
</evidence>
<dbReference type="Gene3D" id="2.102.20.10">
    <property type="entry name" value="Beta-galactosidase, domain 2"/>
    <property type="match status" value="1"/>
</dbReference>
<feature type="domain" description="Beta-galactosidase" evidence="11">
    <location>
        <begin position="223"/>
        <end position="396"/>
    </location>
</feature>
<reference evidence="12 13" key="1">
    <citation type="submission" date="2019-04" db="EMBL/GenBank/DDBJ databases">
        <authorList>
            <consortium name="DOE Joint Genome Institute"/>
            <person name="Mondo S."/>
            <person name="Kjaerbolling I."/>
            <person name="Vesth T."/>
            <person name="Frisvad J.C."/>
            <person name="Nybo J.L."/>
            <person name="Theobald S."/>
            <person name="Kildgaard S."/>
            <person name="Isbrandt T."/>
            <person name="Kuo A."/>
            <person name="Sato A."/>
            <person name="Lyhne E.K."/>
            <person name="Kogle M.E."/>
            <person name="Wiebenga A."/>
            <person name="Kun R.S."/>
            <person name="Lubbers R.J."/>
            <person name="Makela M.R."/>
            <person name="Barry K."/>
            <person name="Chovatia M."/>
            <person name="Clum A."/>
            <person name="Daum C."/>
            <person name="Haridas S."/>
            <person name="He G."/>
            <person name="LaButti K."/>
            <person name="Lipzen A."/>
            <person name="Riley R."/>
            <person name="Salamov A."/>
            <person name="Simmons B.A."/>
            <person name="Magnuson J.K."/>
            <person name="Henrissat B."/>
            <person name="Mortensen U.H."/>
            <person name="Larsen T.O."/>
            <person name="Devries R.P."/>
            <person name="Grigoriev I.V."/>
            <person name="Machida M."/>
            <person name="Baker S.E."/>
            <person name="Andersen M.R."/>
            <person name="Cantor M.N."/>
            <person name="Hua S.X."/>
        </authorList>
    </citation>
    <scope>NUCLEOTIDE SEQUENCE [LARGE SCALE GENOMIC DNA]</scope>
    <source>
        <strain evidence="12 13">CBS 117616</strain>
    </source>
</reference>
<evidence type="ECO:0000313" key="13">
    <source>
        <dbReference type="Proteomes" id="UP000325395"/>
    </source>
</evidence>
<evidence type="ECO:0000256" key="3">
    <source>
        <dbReference type="ARBA" id="ARBA00009809"/>
    </source>
</evidence>
<evidence type="ECO:0000256" key="7">
    <source>
        <dbReference type="ARBA" id="ARBA00023180"/>
    </source>
</evidence>
<keyword evidence="13" id="KW-1185">Reference proteome</keyword>
<evidence type="ECO:0000256" key="4">
    <source>
        <dbReference type="ARBA" id="ARBA00012756"/>
    </source>
</evidence>
<protein>
    <recommendedName>
        <fullName evidence="4 9">Beta-galactosidase</fullName>
        <ecNumber evidence="4 9">3.2.1.23</ecNumber>
    </recommendedName>
</protein>
<name>A0ABQ6X1P6_9EURO</name>
<evidence type="ECO:0000259" key="11">
    <source>
        <dbReference type="SMART" id="SM01029"/>
    </source>
</evidence>
<dbReference type="InterPro" id="IPR008979">
    <property type="entry name" value="Galactose-bd-like_sf"/>
</dbReference>
<keyword evidence="8 9" id="KW-0326">Glycosidase</keyword>
<comment type="catalytic activity">
    <reaction evidence="1 9">
        <text>Hydrolysis of terminal non-reducing beta-D-galactose residues in beta-D-galactosides.</text>
        <dbReference type="EC" id="3.2.1.23"/>
    </reaction>
</comment>
<dbReference type="InterPro" id="IPR019801">
    <property type="entry name" value="Glyco_hydro_35_CS"/>
</dbReference>
<dbReference type="PRINTS" id="PR00742">
    <property type="entry name" value="GLHYDRLASE35"/>
</dbReference>
<keyword evidence="5" id="KW-0732">Signal</keyword>
<dbReference type="EC" id="3.2.1.23" evidence="4 9"/>
<dbReference type="Pfam" id="PF10435">
    <property type="entry name" value="BetaGal_dom2"/>
    <property type="match status" value="1"/>
</dbReference>
<dbReference type="Gene3D" id="3.20.20.80">
    <property type="entry name" value="Glycosidases"/>
    <property type="match status" value="1"/>
</dbReference>
<dbReference type="PANTHER" id="PTHR23421">
    <property type="entry name" value="BETA-GALACTOSIDASE RELATED"/>
    <property type="match status" value="1"/>
</dbReference>
<evidence type="ECO:0000256" key="10">
    <source>
        <dbReference type="RuleBase" id="RU003679"/>
    </source>
</evidence>
<evidence type="ECO:0000256" key="8">
    <source>
        <dbReference type="ARBA" id="ARBA00023295"/>
    </source>
</evidence>
<dbReference type="InterPro" id="IPR018954">
    <property type="entry name" value="Betagal_dom2"/>
</dbReference>
<dbReference type="InterPro" id="IPR025300">
    <property type="entry name" value="BetaGal_jelly_roll_dom"/>
</dbReference>
<comment type="function">
    <text evidence="2">Cleaves beta-linked terminal galactosyl residues from gangliosides, glycoproteins, and glycosaminoglycans.</text>
</comment>
<dbReference type="SUPFAM" id="SSF51445">
    <property type="entry name" value="(Trans)glycosidases"/>
    <property type="match status" value="1"/>
</dbReference>
<evidence type="ECO:0000256" key="1">
    <source>
        <dbReference type="ARBA" id="ARBA00001412"/>
    </source>
</evidence>
<dbReference type="InterPro" id="IPR037110">
    <property type="entry name" value="Betagal_dom2_sf"/>
</dbReference>
<dbReference type="Pfam" id="PF13364">
    <property type="entry name" value="BetaGal_ABD2"/>
    <property type="match status" value="1"/>
</dbReference>
<comment type="similarity">
    <text evidence="3 10">Belongs to the glycosyl hydrolase 35 family.</text>
</comment>
<keyword evidence="7" id="KW-0325">Glycoprotein</keyword>
<evidence type="ECO:0000256" key="2">
    <source>
        <dbReference type="ARBA" id="ARBA00002691"/>
    </source>
</evidence>
<dbReference type="Gene3D" id="2.60.120.260">
    <property type="entry name" value="Galactose-binding domain-like"/>
    <property type="match status" value="2"/>
</dbReference>
<keyword evidence="6 9" id="KW-0378">Hydrolase</keyword>
<dbReference type="SMART" id="SM01029">
    <property type="entry name" value="BetaGal_dom2"/>
    <property type="match status" value="1"/>
</dbReference>
<organism evidence="12 13">
    <name type="scientific">Aspergillus pseudocaelatus</name>
    <dbReference type="NCBI Taxonomy" id="1825620"/>
    <lineage>
        <taxon>Eukaryota</taxon>
        <taxon>Fungi</taxon>
        <taxon>Dikarya</taxon>
        <taxon>Ascomycota</taxon>
        <taxon>Pezizomycotina</taxon>
        <taxon>Eurotiomycetes</taxon>
        <taxon>Eurotiomycetidae</taxon>
        <taxon>Eurotiales</taxon>
        <taxon>Aspergillaceae</taxon>
        <taxon>Aspergillus</taxon>
        <taxon>Aspergillus subgen. Circumdati</taxon>
    </lineage>
</organism>
<dbReference type="SUPFAM" id="SSF49785">
    <property type="entry name" value="Galactose-binding domain-like"/>
    <property type="match status" value="2"/>
</dbReference>
<evidence type="ECO:0000256" key="9">
    <source>
        <dbReference type="RuleBase" id="RU000675"/>
    </source>
</evidence>
<dbReference type="InterPro" id="IPR001944">
    <property type="entry name" value="Glycoside_Hdrlase_35"/>
</dbReference>
<sequence>MWGLLEGEPGHVRTEGVFALDEFFHAASKAGIYLLARPGPYINAEVSGGGFPGWVQRIEGSVRTTDPSFLNAIENYISTIGELISKAQITNGGPVILFQPENEYSVCEGAPSDEDLNFCLEKNYMAAIKQQFRDAGVVVPFVNNDAVALGNWAPGTGKGAVDIYGCDNYPFGWGNGCMLSIWALSLMQPIHCRCEPRELDTDYRPLTQYNFTQHQSMSPGTPFSLIELQGSAPDQCVLMTTRLQGAKTNSYIIRHSNYIIKQSTSYKWQVNTSQGNITVPQLGGFLTLHGCDSKFHVTGYDLGVVILVYSTAEIFTWRRHGSKSVLVLYGGEGETHEFAVDSSIGNATIIEGSNVRVGKKGTTFVMQWDVIPFRQVVHFGEHLNVYVLWWNEAYRYWVMDLPASDPLGLLEWGCIDSLPEIQPIYDDDLWTSCNRTSSNNPRNLTTPTSHTLATTVIMPAQYCTEATLLLMEKRNHFTCLRREATHMAIQNYNQTLQFPQSLQRDEHFVLTVLVDNLGLDLNFELNTNTMKSPRGLLDYDLSGHDSKSDVSWKITGNLGGEQYRDHGRGPLNEGSVFVERQGYHLPGALNSTKAGWQARTPQEGLSAAGVGIFATTFSLDYPQGYDIPTSVVFNLLTQTTSRGLFRSKLFVNGW</sequence>
<dbReference type="InterPro" id="IPR017853">
    <property type="entry name" value="GH"/>
</dbReference>
<evidence type="ECO:0000256" key="6">
    <source>
        <dbReference type="ARBA" id="ARBA00022801"/>
    </source>
</evidence>
<dbReference type="EMBL" id="ML735690">
    <property type="protein sequence ID" value="KAE8423224.1"/>
    <property type="molecule type" value="Genomic_DNA"/>
</dbReference>
<evidence type="ECO:0000256" key="5">
    <source>
        <dbReference type="ARBA" id="ARBA00022729"/>
    </source>
</evidence>
<dbReference type="SUPFAM" id="SSF51011">
    <property type="entry name" value="Glycosyl hydrolase domain"/>
    <property type="match status" value="1"/>
</dbReference>
<dbReference type="PROSITE" id="PS01182">
    <property type="entry name" value="GLYCOSYL_HYDROL_F35"/>
    <property type="match status" value="1"/>
</dbReference>
<accession>A0ABQ6X1P6</accession>